<feature type="compositionally biased region" description="Low complexity" evidence="1">
    <location>
        <begin position="164"/>
        <end position="187"/>
    </location>
</feature>
<dbReference type="EMBL" id="AEYP01082930">
    <property type="status" value="NOT_ANNOTATED_CDS"/>
    <property type="molecule type" value="Genomic_DNA"/>
</dbReference>
<feature type="region of interest" description="Disordered" evidence="1">
    <location>
        <begin position="161"/>
        <end position="250"/>
    </location>
</feature>
<evidence type="ECO:0000256" key="1">
    <source>
        <dbReference type="SAM" id="MobiDB-lite"/>
    </source>
</evidence>
<dbReference type="AlphaFoldDB" id="M3YNV5"/>
<protein>
    <submittedName>
        <fullName evidence="2">Uncharacterized protein</fullName>
    </submittedName>
</protein>
<organism evidence="2">
    <name type="scientific">Mustela putorius furo</name>
    <name type="common">European domestic ferret</name>
    <name type="synonym">Mustela furo</name>
    <dbReference type="NCBI Taxonomy" id="9669"/>
    <lineage>
        <taxon>Eukaryota</taxon>
        <taxon>Metazoa</taxon>
        <taxon>Chordata</taxon>
        <taxon>Craniata</taxon>
        <taxon>Vertebrata</taxon>
        <taxon>Euteleostomi</taxon>
        <taxon>Mammalia</taxon>
        <taxon>Eutheria</taxon>
        <taxon>Laurasiatheria</taxon>
        <taxon>Carnivora</taxon>
        <taxon>Caniformia</taxon>
        <taxon>Musteloidea</taxon>
        <taxon>Mustelidae</taxon>
        <taxon>Mustelinae</taxon>
        <taxon>Mustela</taxon>
    </lineage>
</organism>
<feature type="region of interest" description="Disordered" evidence="1">
    <location>
        <begin position="63"/>
        <end position="119"/>
    </location>
</feature>
<feature type="compositionally biased region" description="Basic residues" evidence="1">
    <location>
        <begin position="188"/>
        <end position="204"/>
    </location>
</feature>
<evidence type="ECO:0000313" key="2">
    <source>
        <dbReference type="Ensembl" id="ENSMPUP00000013012.1"/>
    </source>
</evidence>
<proteinExistence type="predicted"/>
<feature type="compositionally biased region" description="Basic and acidic residues" evidence="1">
    <location>
        <begin position="90"/>
        <end position="107"/>
    </location>
</feature>
<name>M3YNV5_MUSPF</name>
<dbReference type="InParanoid" id="M3YNV5"/>
<reference evidence="2" key="1">
    <citation type="submission" date="2024-06" db="UniProtKB">
        <authorList>
            <consortium name="Ensembl"/>
        </authorList>
    </citation>
    <scope>IDENTIFICATION</scope>
</reference>
<sequence length="250" mass="26410">DFRKANCGLPDHRTGFLQCLEEGFTDRGWGGGRWGKRTLGGSGEGHRVARAPLASFPARLAGESTPATLGFPSRTPRATPGTPRTLTIRPHREARQTEQEQRRRPELDAGAASLGSHGPSVHARLARARAPAAGAAARPLPLVLHSAVRTALCFAGFAPRSPEGGARTAQGGRAPGAAALGPLSSRGSHPRRRGGGWTRLRLRAGHLEASVPKEAAPDAELPGRRRGGGWRPPLEQEGYEKEDSNLPASL</sequence>
<feature type="compositionally biased region" description="Low complexity" evidence="1">
    <location>
        <begin position="74"/>
        <end position="87"/>
    </location>
</feature>
<dbReference type="HOGENOM" id="CLU_1113539_0_0_1"/>
<accession>M3YNV5</accession>
<dbReference type="Ensembl" id="ENSMPUT00000013221.1">
    <property type="protein sequence ID" value="ENSMPUP00000013012.1"/>
    <property type="gene ID" value="ENSMPUG00000013108.1"/>
</dbReference>